<evidence type="ECO:0000313" key="2">
    <source>
        <dbReference type="EMBL" id="RDD60195.1"/>
    </source>
</evidence>
<gene>
    <name evidence="2" type="ORF">DRB17_19275</name>
</gene>
<protein>
    <submittedName>
        <fullName evidence="2">Uncharacterized protein</fullName>
    </submittedName>
</protein>
<keyword evidence="3" id="KW-1185">Reference proteome</keyword>
<dbReference type="Proteomes" id="UP000253941">
    <property type="component" value="Unassembled WGS sequence"/>
</dbReference>
<feature type="compositionally biased region" description="Basic and acidic residues" evidence="1">
    <location>
        <begin position="91"/>
        <end position="117"/>
    </location>
</feature>
<comment type="caution">
    <text evidence="2">The sequence shown here is derived from an EMBL/GenBank/DDBJ whole genome shotgun (WGS) entry which is preliminary data.</text>
</comment>
<name>A0A369T759_9PROT</name>
<organism evidence="2 3">
    <name type="scientific">Ferruginivarius sediminum</name>
    <dbReference type="NCBI Taxonomy" id="2661937"/>
    <lineage>
        <taxon>Bacteria</taxon>
        <taxon>Pseudomonadati</taxon>
        <taxon>Pseudomonadota</taxon>
        <taxon>Alphaproteobacteria</taxon>
        <taxon>Rhodospirillales</taxon>
        <taxon>Rhodospirillaceae</taxon>
        <taxon>Ferruginivarius</taxon>
    </lineage>
</organism>
<evidence type="ECO:0000256" key="1">
    <source>
        <dbReference type="SAM" id="MobiDB-lite"/>
    </source>
</evidence>
<evidence type="ECO:0000313" key="3">
    <source>
        <dbReference type="Proteomes" id="UP000253941"/>
    </source>
</evidence>
<dbReference type="RefSeq" id="WP_114583861.1">
    <property type="nucleotide sequence ID" value="NZ_QPMH01000036.1"/>
</dbReference>
<feature type="region of interest" description="Disordered" evidence="1">
    <location>
        <begin position="78"/>
        <end position="117"/>
    </location>
</feature>
<dbReference type="EMBL" id="QPMH01000036">
    <property type="protein sequence ID" value="RDD60195.1"/>
    <property type="molecule type" value="Genomic_DNA"/>
</dbReference>
<reference evidence="2 3" key="1">
    <citation type="submission" date="2018-07" db="EMBL/GenBank/DDBJ databases">
        <title>Venubactetium sediminum gen. nov., sp. nov., isolated from a marine solar saltern.</title>
        <authorList>
            <person name="Wang S."/>
        </authorList>
    </citation>
    <scope>NUCLEOTIDE SEQUENCE [LARGE SCALE GENOMIC DNA]</scope>
    <source>
        <strain evidence="2 3">WD2A32</strain>
    </source>
</reference>
<dbReference type="AlphaFoldDB" id="A0A369T759"/>
<accession>A0A369T759</accession>
<sequence length="117" mass="12845">MTHAPDDARGEVAEALPALVRQALARYTEFARSFDDKDANDKEKHDKEKEAKAFAAYQSACKAAVGHLDALFRLQRLAEPQKGEAGGGADSRGRRENPLNDLVREARTAVGHMEDEP</sequence>
<proteinExistence type="predicted"/>